<proteinExistence type="predicted"/>
<dbReference type="Gene3D" id="1.10.10.10">
    <property type="entry name" value="Winged helix-like DNA-binding domain superfamily/Winged helix DNA-binding domain"/>
    <property type="match status" value="1"/>
</dbReference>
<keyword evidence="1" id="KW-0805">Transcription regulation</keyword>
<evidence type="ECO:0000313" key="6">
    <source>
        <dbReference type="Proteomes" id="UP001199642"/>
    </source>
</evidence>
<dbReference type="InterPro" id="IPR011711">
    <property type="entry name" value="GntR_C"/>
</dbReference>
<name>A0ABY3RTX6_9MICO</name>
<keyword evidence="3" id="KW-0804">Transcription</keyword>
<dbReference type="InterPro" id="IPR008920">
    <property type="entry name" value="TF_FadR/GntR_C"/>
</dbReference>
<dbReference type="Pfam" id="PF07729">
    <property type="entry name" value="FCD"/>
    <property type="match status" value="1"/>
</dbReference>
<reference evidence="5 6" key="1">
    <citation type="submission" date="2023-01" db="EMBL/GenBank/DDBJ databases">
        <title>Characterization of estradiol degrading bacteria Microbacterium sp. MZT7 and reveal degrading genes through genome analysis.</title>
        <authorList>
            <person name="Hao P."/>
            <person name="Gao Y."/>
        </authorList>
    </citation>
    <scope>NUCLEOTIDE SEQUENCE [LARGE SCALE GENOMIC DNA]</scope>
    <source>
        <strain evidence="5 6">MZT7</strain>
    </source>
</reference>
<evidence type="ECO:0000256" key="3">
    <source>
        <dbReference type="ARBA" id="ARBA00023163"/>
    </source>
</evidence>
<dbReference type="PROSITE" id="PS50949">
    <property type="entry name" value="HTH_GNTR"/>
    <property type="match status" value="1"/>
</dbReference>
<accession>A0ABY3RTX6</accession>
<dbReference type="EMBL" id="CP082781">
    <property type="protein sequence ID" value="UGS27523.1"/>
    <property type="molecule type" value="Genomic_DNA"/>
</dbReference>
<dbReference type="PANTHER" id="PTHR43537">
    <property type="entry name" value="TRANSCRIPTIONAL REGULATOR, GNTR FAMILY"/>
    <property type="match status" value="1"/>
</dbReference>
<keyword evidence="2" id="KW-0238">DNA-binding</keyword>
<dbReference type="SUPFAM" id="SSF48008">
    <property type="entry name" value="GntR ligand-binding domain-like"/>
    <property type="match status" value="1"/>
</dbReference>
<evidence type="ECO:0000256" key="1">
    <source>
        <dbReference type="ARBA" id="ARBA00023015"/>
    </source>
</evidence>
<dbReference type="SMART" id="SM00895">
    <property type="entry name" value="FCD"/>
    <property type="match status" value="1"/>
</dbReference>
<dbReference type="InterPro" id="IPR000524">
    <property type="entry name" value="Tscrpt_reg_HTH_GntR"/>
</dbReference>
<evidence type="ECO:0000313" key="5">
    <source>
        <dbReference type="EMBL" id="UGS27523.1"/>
    </source>
</evidence>
<sequence length="226" mass="24509">MTLPAIRRTSLGDEAASMIRAEVLSGRWAVGMRIPAEPELMSQLGVSRGTLREALRSLQYAGLLEIRRGDGTYVRSRSEIGTALAHAQPPLEQVLEARAVIEPELAGLAAMRADDADIARIRAALEAKHAADDGEWARADAAFHAAVADAAHSPVLGEVYQALLPHLKESMHRALNREGFRRREPRGHDDVLAAIQRRDAQAARESARANLIATESWAIDAPEPPA</sequence>
<gene>
    <name evidence="5" type="ORF">K8F61_04850</name>
</gene>
<dbReference type="CDD" id="cd07377">
    <property type="entry name" value="WHTH_GntR"/>
    <property type="match status" value="1"/>
</dbReference>
<dbReference type="Proteomes" id="UP001199642">
    <property type="component" value="Chromosome"/>
</dbReference>
<dbReference type="PANTHER" id="PTHR43537:SF5">
    <property type="entry name" value="UXU OPERON TRANSCRIPTIONAL REGULATOR"/>
    <property type="match status" value="1"/>
</dbReference>
<feature type="domain" description="HTH gntR-type" evidence="4">
    <location>
        <begin position="9"/>
        <end position="77"/>
    </location>
</feature>
<keyword evidence="6" id="KW-1185">Reference proteome</keyword>
<dbReference type="InterPro" id="IPR036390">
    <property type="entry name" value="WH_DNA-bd_sf"/>
</dbReference>
<dbReference type="PRINTS" id="PR00035">
    <property type="entry name" value="HTHGNTR"/>
</dbReference>
<protein>
    <submittedName>
        <fullName evidence="5">FCD domain-containing protein</fullName>
    </submittedName>
</protein>
<dbReference type="RefSeq" id="WP_231820865.1">
    <property type="nucleotide sequence ID" value="NZ_CP082781.1"/>
</dbReference>
<dbReference type="Pfam" id="PF00392">
    <property type="entry name" value="GntR"/>
    <property type="match status" value="1"/>
</dbReference>
<organism evidence="5 6">
    <name type="scientific">Microbacterium resistens</name>
    <dbReference type="NCBI Taxonomy" id="156977"/>
    <lineage>
        <taxon>Bacteria</taxon>
        <taxon>Bacillati</taxon>
        <taxon>Actinomycetota</taxon>
        <taxon>Actinomycetes</taxon>
        <taxon>Micrococcales</taxon>
        <taxon>Microbacteriaceae</taxon>
        <taxon>Microbacterium</taxon>
    </lineage>
</organism>
<evidence type="ECO:0000256" key="2">
    <source>
        <dbReference type="ARBA" id="ARBA00023125"/>
    </source>
</evidence>
<dbReference type="Gene3D" id="1.20.120.530">
    <property type="entry name" value="GntR ligand-binding domain-like"/>
    <property type="match status" value="1"/>
</dbReference>
<dbReference type="InterPro" id="IPR036388">
    <property type="entry name" value="WH-like_DNA-bd_sf"/>
</dbReference>
<dbReference type="SUPFAM" id="SSF46785">
    <property type="entry name" value="Winged helix' DNA-binding domain"/>
    <property type="match status" value="1"/>
</dbReference>
<dbReference type="SMART" id="SM00345">
    <property type="entry name" value="HTH_GNTR"/>
    <property type="match status" value="1"/>
</dbReference>
<evidence type="ECO:0000259" key="4">
    <source>
        <dbReference type="PROSITE" id="PS50949"/>
    </source>
</evidence>